<evidence type="ECO:0000313" key="5">
    <source>
        <dbReference type="EMBL" id="MCX2973161.1"/>
    </source>
</evidence>
<name>A0ABT3ST60_9GAMM</name>
<comment type="caution">
    <text evidence="5">The sequence shown here is derived from an EMBL/GenBank/DDBJ whole genome shotgun (WGS) entry which is preliminary data.</text>
</comment>
<dbReference type="PROSITE" id="PS00061">
    <property type="entry name" value="ADH_SHORT"/>
    <property type="match status" value="1"/>
</dbReference>
<keyword evidence="6" id="KW-1185">Reference proteome</keyword>
<feature type="domain" description="Ketoreductase" evidence="4">
    <location>
        <begin position="14"/>
        <end position="194"/>
    </location>
</feature>
<dbReference type="Pfam" id="PF00106">
    <property type="entry name" value="adh_short"/>
    <property type="match status" value="1"/>
</dbReference>
<evidence type="ECO:0000259" key="4">
    <source>
        <dbReference type="SMART" id="SM00822"/>
    </source>
</evidence>
<dbReference type="InterPro" id="IPR036291">
    <property type="entry name" value="NAD(P)-bd_dom_sf"/>
</dbReference>
<dbReference type="RefSeq" id="WP_279252112.1">
    <property type="nucleotide sequence ID" value="NZ_SHNP01000002.1"/>
</dbReference>
<dbReference type="Proteomes" id="UP001143307">
    <property type="component" value="Unassembled WGS sequence"/>
</dbReference>
<dbReference type="SMART" id="SM00822">
    <property type="entry name" value="PKS_KR"/>
    <property type="match status" value="1"/>
</dbReference>
<proteinExistence type="inferred from homology"/>
<evidence type="ECO:0000256" key="2">
    <source>
        <dbReference type="ARBA" id="ARBA00023002"/>
    </source>
</evidence>
<dbReference type="SUPFAM" id="SSF51735">
    <property type="entry name" value="NAD(P)-binding Rossmann-fold domains"/>
    <property type="match status" value="1"/>
</dbReference>
<dbReference type="PANTHER" id="PTHR42760">
    <property type="entry name" value="SHORT-CHAIN DEHYDROGENASES/REDUCTASES FAMILY MEMBER"/>
    <property type="match status" value="1"/>
</dbReference>
<dbReference type="PANTHER" id="PTHR42760:SF133">
    <property type="entry name" value="3-OXOACYL-[ACYL-CARRIER-PROTEIN] REDUCTASE"/>
    <property type="match status" value="1"/>
</dbReference>
<dbReference type="InterPro" id="IPR057326">
    <property type="entry name" value="KR_dom"/>
</dbReference>
<accession>A0ABT3ST60</accession>
<reference evidence="5" key="1">
    <citation type="submission" date="2019-02" db="EMBL/GenBank/DDBJ databases">
        <authorList>
            <person name="Li S.-H."/>
        </authorList>
    </citation>
    <scope>NUCLEOTIDE SEQUENCE</scope>
    <source>
        <strain evidence="5">IMCC8485</strain>
    </source>
</reference>
<sequence>MSKTLEQRFGLQGKTALVTGASSGLGAHFARVLALAGASVAVAARRNDKLVNLVQEIEDAGGRAFAVTLDVTAGHSVTAAIASIEDTLGPIDILVNNAGVSGSRHSLKEDETNWDFVMDTNLKGAWRVAQAVAKRSVELSQPCSIINIASILGLRVGIGLSTYSVSKAAVVQLTKALASELARKYVRVNAICPGYFATEMNSDYLLSSSGQEYLASTTAGRMGELDELTGPLLLLASEAGSFMNGTAIPVDGGHLVGSL</sequence>
<gene>
    <name evidence="5" type="ORF">EYC87_06115</name>
</gene>
<dbReference type="PRINTS" id="PR00081">
    <property type="entry name" value="GDHRDH"/>
</dbReference>
<dbReference type="InterPro" id="IPR020904">
    <property type="entry name" value="Sc_DH/Rdtase_CS"/>
</dbReference>
<evidence type="ECO:0000256" key="3">
    <source>
        <dbReference type="RuleBase" id="RU000363"/>
    </source>
</evidence>
<dbReference type="InterPro" id="IPR002347">
    <property type="entry name" value="SDR_fam"/>
</dbReference>
<dbReference type="CDD" id="cd05233">
    <property type="entry name" value="SDR_c"/>
    <property type="match status" value="1"/>
</dbReference>
<organism evidence="5 6">
    <name type="scientific">Candidatus Seongchinamella marina</name>
    <dbReference type="NCBI Taxonomy" id="2518990"/>
    <lineage>
        <taxon>Bacteria</taxon>
        <taxon>Pseudomonadati</taxon>
        <taxon>Pseudomonadota</taxon>
        <taxon>Gammaproteobacteria</taxon>
        <taxon>Cellvibrionales</taxon>
        <taxon>Halieaceae</taxon>
        <taxon>Seongchinamella</taxon>
    </lineage>
</organism>
<protein>
    <submittedName>
        <fullName evidence="5">SDR family oxidoreductase</fullName>
    </submittedName>
</protein>
<dbReference type="Gene3D" id="3.40.50.720">
    <property type="entry name" value="NAD(P)-binding Rossmann-like Domain"/>
    <property type="match status" value="1"/>
</dbReference>
<comment type="similarity">
    <text evidence="1 3">Belongs to the short-chain dehydrogenases/reductases (SDR) family.</text>
</comment>
<keyword evidence="2" id="KW-0560">Oxidoreductase</keyword>
<evidence type="ECO:0000256" key="1">
    <source>
        <dbReference type="ARBA" id="ARBA00006484"/>
    </source>
</evidence>
<evidence type="ECO:0000313" key="6">
    <source>
        <dbReference type="Proteomes" id="UP001143307"/>
    </source>
</evidence>
<dbReference type="EMBL" id="SHNP01000002">
    <property type="protein sequence ID" value="MCX2973161.1"/>
    <property type="molecule type" value="Genomic_DNA"/>
</dbReference>
<dbReference type="PRINTS" id="PR00080">
    <property type="entry name" value="SDRFAMILY"/>
</dbReference>